<comment type="subcellular location">
    <subcellularLocation>
        <location evidence="1">Membrane</location>
        <topology evidence="1">Single-pass type II membrane protein</topology>
    </subcellularLocation>
</comment>
<dbReference type="Proteomes" id="UP000298663">
    <property type="component" value="Unassembled WGS sequence"/>
</dbReference>
<keyword evidence="7 11" id="KW-1133">Transmembrane helix</keyword>
<evidence type="ECO:0000256" key="1">
    <source>
        <dbReference type="ARBA" id="ARBA00004606"/>
    </source>
</evidence>
<dbReference type="PANTHER" id="PTHR19297">
    <property type="entry name" value="GLYCOSYLTRANSFERASE 14 FAMILY MEMBER"/>
    <property type="match status" value="1"/>
</dbReference>
<evidence type="ECO:0000256" key="8">
    <source>
        <dbReference type="ARBA" id="ARBA00023136"/>
    </source>
</evidence>
<name>A0A4U5MWK3_STECR</name>
<feature type="transmembrane region" description="Helical" evidence="11">
    <location>
        <begin position="6"/>
        <end position="25"/>
    </location>
</feature>
<dbReference type="Pfam" id="PF02485">
    <property type="entry name" value="Branch"/>
    <property type="match status" value="1"/>
</dbReference>
<dbReference type="AlphaFoldDB" id="A0A4U5MWK3"/>
<comment type="pathway">
    <text evidence="2">Protein modification; protein glycosylation.</text>
</comment>
<keyword evidence="6" id="KW-0735">Signal-anchor</keyword>
<protein>
    <submittedName>
        <fullName evidence="12">Uncharacterized protein</fullName>
    </submittedName>
</protein>
<keyword evidence="3" id="KW-0328">Glycosyltransferase</keyword>
<evidence type="ECO:0000256" key="2">
    <source>
        <dbReference type="ARBA" id="ARBA00004922"/>
    </source>
</evidence>
<reference evidence="12 13" key="1">
    <citation type="journal article" date="2015" name="Genome Biol.">
        <title>Comparative genomics of Steinernema reveals deeply conserved gene regulatory networks.</title>
        <authorList>
            <person name="Dillman A.R."/>
            <person name="Macchietto M."/>
            <person name="Porter C.F."/>
            <person name="Rogers A."/>
            <person name="Williams B."/>
            <person name="Antoshechkin I."/>
            <person name="Lee M.M."/>
            <person name="Goodwin Z."/>
            <person name="Lu X."/>
            <person name="Lewis E.E."/>
            <person name="Goodrich-Blair H."/>
            <person name="Stock S.P."/>
            <person name="Adams B.J."/>
            <person name="Sternberg P.W."/>
            <person name="Mortazavi A."/>
        </authorList>
    </citation>
    <scope>NUCLEOTIDE SEQUENCE [LARGE SCALE GENOMIC DNA]</scope>
    <source>
        <strain evidence="12 13">ALL</strain>
    </source>
</reference>
<evidence type="ECO:0000313" key="13">
    <source>
        <dbReference type="Proteomes" id="UP000298663"/>
    </source>
</evidence>
<evidence type="ECO:0000256" key="4">
    <source>
        <dbReference type="ARBA" id="ARBA00022679"/>
    </source>
</evidence>
<dbReference type="InterPro" id="IPR003406">
    <property type="entry name" value="Glyco_trans_14"/>
</dbReference>
<keyword evidence="13" id="KW-1185">Reference proteome</keyword>
<dbReference type="GO" id="GO:0016020">
    <property type="term" value="C:membrane"/>
    <property type="evidence" value="ECO:0007669"/>
    <property type="project" value="UniProtKB-SubCell"/>
</dbReference>
<dbReference type="OrthoDB" id="2019572at2759"/>
<dbReference type="STRING" id="34508.A0A4U5MWK3"/>
<reference evidence="12 13" key="2">
    <citation type="journal article" date="2019" name="G3 (Bethesda)">
        <title>Hybrid Assembly of the Genome of the Entomopathogenic Nematode Steinernema carpocapsae Identifies the X-Chromosome.</title>
        <authorList>
            <person name="Serra L."/>
            <person name="Macchietto M."/>
            <person name="Macias-Munoz A."/>
            <person name="McGill C.J."/>
            <person name="Rodriguez I.M."/>
            <person name="Rodriguez B."/>
            <person name="Murad R."/>
            <person name="Mortazavi A."/>
        </authorList>
    </citation>
    <scope>NUCLEOTIDE SEQUENCE [LARGE SCALE GENOMIC DNA]</scope>
    <source>
        <strain evidence="12 13">ALL</strain>
    </source>
</reference>
<comment type="similarity">
    <text evidence="10">Belongs to the glycosyltransferase 14 family.</text>
</comment>
<keyword evidence="8 11" id="KW-0472">Membrane</keyword>
<dbReference type="PANTHER" id="PTHR19297:SF185">
    <property type="entry name" value="BETA-1,3-GALACTOSYL-O-GLYCOSYL-GLYCOPROTEIN BETA-1,6-N-ACETYLGLUCOSAMINYLTRANSFERASE 3"/>
    <property type="match status" value="1"/>
</dbReference>
<evidence type="ECO:0000256" key="7">
    <source>
        <dbReference type="ARBA" id="ARBA00022989"/>
    </source>
</evidence>
<dbReference type="GO" id="GO:0008375">
    <property type="term" value="F:acetylglucosaminyltransferase activity"/>
    <property type="evidence" value="ECO:0007669"/>
    <property type="project" value="TreeGrafter"/>
</dbReference>
<proteinExistence type="inferred from homology"/>
<evidence type="ECO:0000256" key="5">
    <source>
        <dbReference type="ARBA" id="ARBA00022692"/>
    </source>
</evidence>
<gene>
    <name evidence="12" type="ORF">L596_021126</name>
</gene>
<evidence type="ECO:0000256" key="11">
    <source>
        <dbReference type="SAM" id="Phobius"/>
    </source>
</evidence>
<comment type="caution">
    <text evidence="12">The sequence shown here is derived from an EMBL/GenBank/DDBJ whole genome shotgun (WGS) entry which is preliminary data.</text>
</comment>
<evidence type="ECO:0000256" key="10">
    <source>
        <dbReference type="ARBA" id="ARBA00038150"/>
    </source>
</evidence>
<evidence type="ECO:0000256" key="3">
    <source>
        <dbReference type="ARBA" id="ARBA00022676"/>
    </source>
</evidence>
<evidence type="ECO:0000313" key="12">
    <source>
        <dbReference type="EMBL" id="TKR73873.1"/>
    </source>
</evidence>
<evidence type="ECO:0000256" key="6">
    <source>
        <dbReference type="ARBA" id="ARBA00022968"/>
    </source>
</evidence>
<keyword evidence="9" id="KW-0325">Glycoprotein</keyword>
<keyword evidence="4" id="KW-0808">Transferase</keyword>
<organism evidence="12 13">
    <name type="scientific">Steinernema carpocapsae</name>
    <name type="common">Entomopathogenic nematode</name>
    <dbReference type="NCBI Taxonomy" id="34508"/>
    <lineage>
        <taxon>Eukaryota</taxon>
        <taxon>Metazoa</taxon>
        <taxon>Ecdysozoa</taxon>
        <taxon>Nematoda</taxon>
        <taxon>Chromadorea</taxon>
        <taxon>Rhabditida</taxon>
        <taxon>Tylenchina</taxon>
        <taxon>Panagrolaimomorpha</taxon>
        <taxon>Strongyloidoidea</taxon>
        <taxon>Steinernematidae</taxon>
        <taxon>Steinernema</taxon>
    </lineage>
</organism>
<evidence type="ECO:0000256" key="9">
    <source>
        <dbReference type="ARBA" id="ARBA00023180"/>
    </source>
</evidence>
<keyword evidence="5 11" id="KW-0812">Transmembrane</keyword>
<dbReference type="EMBL" id="AZBU02000006">
    <property type="protein sequence ID" value="TKR73873.1"/>
    <property type="molecule type" value="Genomic_DNA"/>
</dbReference>
<sequence length="483" mass="56297">MIPVTRPAQLVLFFAIVFGTIFLICNETRYLLKLPYILKLCDKNFTQLTAVPLRQNKTPLELLDVLEYTYRVENVFNGIQGFQASADCARMEEPDVLDNANAYRWRFNERDFWWNIDKAKDKCAALKAKFAFFDKPRSMEEHKFPLAYGMLVHNHAVQVMFLLSALYQPQNQFCIAVDSQAAQEFQDKIYLLGDCFPNIHVIMTPPVTWCQYSVFRGVYSCVEYLANLKADWKYYQYLSGVDLPLKTNLEMVRIFKALNGSFNAGIYDFDQKRLLYKANETPPVTLWKGSLSATFSRKSANFMNMDPTVRKLRRYLDTTYCPDESFWTSVAGNPNELAMPGGFDAEAWRKKLLASDDGAPAYRNFSRYEPENYYISRYQLWYEMYELDQTIGCHGRWKAGSCVYGVDDVPMLVKRPELIAHKFYFDTQPSAFFCMYKYVRHRTLYPDVNFTAKAYAQLPGPRLLAGEAIENVEIISSRRYFFY</sequence>
<accession>A0A4U5MWK3</accession>